<keyword evidence="2" id="KW-0169">Cobalamin biosynthesis</keyword>
<dbReference type="PhylomeDB" id="Q97A62"/>
<dbReference type="KEGG" id="tvo:TVG0973788"/>
<dbReference type="AlphaFoldDB" id="Q97A62"/>
<dbReference type="InterPro" id="IPR006363">
    <property type="entry name" value="Cbl_synth_CobJ/CibH_dom"/>
</dbReference>
<dbReference type="GO" id="GO:0009236">
    <property type="term" value="P:cobalamin biosynthetic process"/>
    <property type="evidence" value="ECO:0007669"/>
    <property type="project" value="UniProtKB-UniPathway"/>
</dbReference>
<dbReference type="InterPro" id="IPR035996">
    <property type="entry name" value="4pyrrol_Methylase_sf"/>
</dbReference>
<dbReference type="GeneID" id="1442027"/>
<dbReference type="DNASU" id="1442027"/>
<evidence type="ECO:0000256" key="3">
    <source>
        <dbReference type="ARBA" id="ARBA00022603"/>
    </source>
</evidence>
<dbReference type="PaxDb" id="273116-14325165"/>
<dbReference type="HOGENOM" id="CLU_047948_2_0_2"/>
<evidence type="ECO:0000256" key="4">
    <source>
        <dbReference type="ARBA" id="ARBA00022679"/>
    </source>
</evidence>
<dbReference type="Pfam" id="PF00590">
    <property type="entry name" value="TP_methylase"/>
    <property type="match status" value="1"/>
</dbReference>
<dbReference type="CDD" id="cd11646">
    <property type="entry name" value="Precorrin_3B_C17_MT"/>
    <property type="match status" value="1"/>
</dbReference>
<dbReference type="Gene3D" id="3.30.950.10">
    <property type="entry name" value="Methyltransferase, Cobalt-precorrin-4 Transmethylase, Domain 2"/>
    <property type="match status" value="1"/>
</dbReference>
<keyword evidence="8" id="KW-1185">Reference proteome</keyword>
<reference evidence="7 8" key="2">
    <citation type="journal article" date="2000" name="Proc. Natl. Acad. Sci. U.S.A.">
        <title>Archaeal adaptation to higher temperatures revealed by genomic sequence of Thermoplasma volcanium.</title>
        <authorList>
            <person name="Kawashima T."/>
            <person name="Amano N."/>
            <person name="Koike H."/>
            <person name="Makino S."/>
            <person name="Higuchi S."/>
            <person name="Kawashima-Ohya Y."/>
            <person name="Watanabe K."/>
            <person name="Yamazaki M."/>
            <person name="Kanehori K."/>
            <person name="Kawamoto T."/>
            <person name="Nunoshiba T."/>
            <person name="Yamamoto Y."/>
            <person name="Aramaki H."/>
            <person name="Makino K."/>
            <person name="Suzuki M."/>
        </authorList>
    </citation>
    <scope>NUCLEOTIDE SEQUENCE [LARGE SCALE GENOMIC DNA]</scope>
    <source>
        <strain evidence="8">ATCC 51530 / DSM 4299 / JCM 9571 / NBRC 15438 / GSS1</strain>
    </source>
</reference>
<dbReference type="RefSeq" id="WP_241760328.1">
    <property type="nucleotide sequence ID" value="NC_002689.2"/>
</dbReference>
<evidence type="ECO:0000256" key="1">
    <source>
        <dbReference type="ARBA" id="ARBA00004953"/>
    </source>
</evidence>
<evidence type="ECO:0000313" key="7">
    <source>
        <dbReference type="EMBL" id="BAB60090.1"/>
    </source>
</evidence>
<dbReference type="InterPro" id="IPR014776">
    <property type="entry name" value="4pyrrole_Mease_sub2"/>
</dbReference>
<dbReference type="UniPathway" id="UPA00148"/>
<dbReference type="InterPro" id="IPR051810">
    <property type="entry name" value="Precorrin_MeTrfase"/>
</dbReference>
<dbReference type="PANTHER" id="PTHR47036">
    <property type="entry name" value="COBALT-FACTOR III C(17)-METHYLTRANSFERASE-RELATED"/>
    <property type="match status" value="1"/>
</dbReference>
<keyword evidence="3" id="KW-0489">Methyltransferase</keyword>
<keyword evidence="4" id="KW-0808">Transferase</keyword>
<evidence type="ECO:0000256" key="2">
    <source>
        <dbReference type="ARBA" id="ARBA00022573"/>
    </source>
</evidence>
<dbReference type="EMBL" id="BA000011">
    <property type="protein sequence ID" value="BAB60090.1"/>
    <property type="molecule type" value="Genomic_DNA"/>
</dbReference>
<evidence type="ECO:0000256" key="5">
    <source>
        <dbReference type="ARBA" id="ARBA00022691"/>
    </source>
</evidence>
<dbReference type="STRING" id="273116.gene:9381740"/>
<dbReference type="GO" id="GO:0032259">
    <property type="term" value="P:methylation"/>
    <property type="evidence" value="ECO:0007669"/>
    <property type="project" value="UniProtKB-KW"/>
</dbReference>
<comment type="pathway">
    <text evidence="1">Cofactor biosynthesis; adenosylcobalamin biosynthesis.</text>
</comment>
<dbReference type="GO" id="GO:0008168">
    <property type="term" value="F:methyltransferase activity"/>
    <property type="evidence" value="ECO:0007669"/>
    <property type="project" value="UniProtKB-KW"/>
</dbReference>
<keyword evidence="5" id="KW-0949">S-adenosyl-L-methionine</keyword>
<organism evidence="7 8">
    <name type="scientific">Thermoplasma volcanium (strain ATCC 51530 / DSM 4299 / JCM 9571 / NBRC 15438 / GSS1)</name>
    <dbReference type="NCBI Taxonomy" id="273116"/>
    <lineage>
        <taxon>Archaea</taxon>
        <taxon>Methanobacteriati</taxon>
        <taxon>Thermoplasmatota</taxon>
        <taxon>Thermoplasmata</taxon>
        <taxon>Thermoplasmatales</taxon>
        <taxon>Thermoplasmataceae</taxon>
        <taxon>Thermoplasma</taxon>
    </lineage>
</organism>
<proteinExistence type="predicted"/>
<feature type="domain" description="Tetrapyrrole methylase" evidence="6">
    <location>
        <begin position="4"/>
        <end position="209"/>
    </location>
</feature>
<name>Q97A62_THEVO</name>
<sequence length="250" mass="27405">MSSLFVVGIGPGSNDLMTPQASLAIERSEYVIGFSLYVSFIKEKFPNKIYISNGMQGEIERAKKAIELARSGHNVSIISSGDAGIYGIAGAVFEILSTLEDNMPEVSVVPGISALSSCASLLGSPLSNDFMVLSLSDLLTPWEVIRKRAEAAAILDLVTVIYNPRGSRFPNNLEKVMEYFLKYRSGDTPVGIVRNAYRPDQSAKIVQLKDFSCSEIDMLTTVIIGNSETYVSGRWMATRRGYSGKYDVRF</sequence>
<gene>
    <name evidence="7" type="ORF">TVG0973788</name>
</gene>
<protein>
    <submittedName>
        <fullName evidence="7">Precorrin-3b c17-methyltransferase</fullName>
    </submittedName>
</protein>
<dbReference type="Gene3D" id="3.40.1010.10">
    <property type="entry name" value="Cobalt-precorrin-4 Transmethylase, Domain 1"/>
    <property type="match status" value="1"/>
</dbReference>
<dbReference type="Proteomes" id="UP000001017">
    <property type="component" value="Chromosome"/>
</dbReference>
<dbReference type="SUPFAM" id="SSF53790">
    <property type="entry name" value="Tetrapyrrole methylase"/>
    <property type="match status" value="1"/>
</dbReference>
<dbReference type="InterPro" id="IPR014777">
    <property type="entry name" value="4pyrrole_Mease_sub1"/>
</dbReference>
<dbReference type="eggNOG" id="arCOG00647">
    <property type="taxonomic scope" value="Archaea"/>
</dbReference>
<evidence type="ECO:0000313" key="8">
    <source>
        <dbReference type="Proteomes" id="UP000001017"/>
    </source>
</evidence>
<reference evidence="7 8" key="1">
    <citation type="journal article" date="1999" name="Proc. Jpn. Acad.">
        <title>Determination of the complete genomic DNA sequence of Thermoplasma volvanium GSS1.</title>
        <authorList>
            <person name="Kawashima T."/>
            <person name="Yamamoto Y."/>
            <person name="Aramaki H."/>
            <person name="Nunoshiba T."/>
            <person name="Kawamoto T."/>
            <person name="Watanabe K."/>
            <person name="Yamazaki M."/>
            <person name="Kanehori K."/>
            <person name="Amano N."/>
            <person name="Ohya Y."/>
            <person name="Makino K."/>
            <person name="Suzuki M."/>
        </authorList>
    </citation>
    <scope>NUCLEOTIDE SEQUENCE [LARGE SCALE GENOMIC DNA]</scope>
    <source>
        <strain evidence="8">ATCC 51530 / DSM 4299 / JCM 9571 / NBRC 15438 / GSS1</strain>
    </source>
</reference>
<dbReference type="NCBIfam" id="TIGR01466">
    <property type="entry name" value="cobJ_cbiH"/>
    <property type="match status" value="1"/>
</dbReference>
<evidence type="ECO:0000259" key="6">
    <source>
        <dbReference type="Pfam" id="PF00590"/>
    </source>
</evidence>
<accession>Q97A62</accession>
<dbReference type="InterPro" id="IPR000878">
    <property type="entry name" value="4pyrrol_Mease"/>
</dbReference>
<dbReference type="PANTHER" id="PTHR47036:SF1">
    <property type="entry name" value="COBALT-FACTOR III C(17)-METHYLTRANSFERASE-RELATED"/>
    <property type="match status" value="1"/>
</dbReference>